<dbReference type="AlphaFoldDB" id="A0A0F9FV48"/>
<accession>A0A0F9FV48</accession>
<evidence type="ECO:0000256" key="1">
    <source>
        <dbReference type="SAM" id="MobiDB-lite"/>
    </source>
</evidence>
<dbReference type="EMBL" id="LAZR01020051">
    <property type="protein sequence ID" value="KKL90279.1"/>
    <property type="molecule type" value="Genomic_DNA"/>
</dbReference>
<organism evidence="2">
    <name type="scientific">marine sediment metagenome</name>
    <dbReference type="NCBI Taxonomy" id="412755"/>
    <lineage>
        <taxon>unclassified sequences</taxon>
        <taxon>metagenomes</taxon>
        <taxon>ecological metagenomes</taxon>
    </lineage>
</organism>
<comment type="caution">
    <text evidence="2">The sequence shown here is derived from an EMBL/GenBank/DDBJ whole genome shotgun (WGS) entry which is preliminary data.</text>
</comment>
<name>A0A0F9FV48_9ZZZZ</name>
<gene>
    <name evidence="2" type="ORF">LCGC14_1906310</name>
</gene>
<evidence type="ECO:0000313" key="2">
    <source>
        <dbReference type="EMBL" id="KKL90279.1"/>
    </source>
</evidence>
<protein>
    <submittedName>
        <fullName evidence="2">Uncharacterized protein</fullName>
    </submittedName>
</protein>
<feature type="region of interest" description="Disordered" evidence="1">
    <location>
        <begin position="117"/>
        <end position="150"/>
    </location>
</feature>
<proteinExistence type="predicted"/>
<reference evidence="2" key="1">
    <citation type="journal article" date="2015" name="Nature">
        <title>Complex archaea that bridge the gap between prokaryotes and eukaryotes.</title>
        <authorList>
            <person name="Spang A."/>
            <person name="Saw J.H."/>
            <person name="Jorgensen S.L."/>
            <person name="Zaremba-Niedzwiedzka K."/>
            <person name="Martijn J."/>
            <person name="Lind A.E."/>
            <person name="van Eijk R."/>
            <person name="Schleper C."/>
            <person name="Guy L."/>
            <person name="Ettema T.J."/>
        </authorList>
    </citation>
    <scope>NUCLEOTIDE SEQUENCE</scope>
</reference>
<sequence>MHIVAATVHSDEPCWGLWEGPKQGRWIQRVFVIRDDAVAKYEVDLGPLEFWPDATEIIYPSFGENSVGQLQEMAERDRHSDWGAKHRQRVAAESTLIPDILRDEEIKLDVIANRSNFGPGASVQRNDFPREAANNKLKEKRNAARKSRTG</sequence>